<feature type="domain" description="HTH luxR-type" evidence="4">
    <location>
        <begin position="145"/>
        <end position="210"/>
    </location>
</feature>
<dbReference type="InterPro" id="IPR016032">
    <property type="entry name" value="Sig_transdc_resp-reg_C-effctor"/>
</dbReference>
<evidence type="ECO:0000259" key="4">
    <source>
        <dbReference type="PROSITE" id="PS50043"/>
    </source>
</evidence>
<dbReference type="CDD" id="cd06170">
    <property type="entry name" value="LuxR_C_like"/>
    <property type="match status" value="1"/>
</dbReference>
<proteinExistence type="predicted"/>
<dbReference type="InterPro" id="IPR000792">
    <property type="entry name" value="Tscrpt_reg_LuxR_C"/>
</dbReference>
<dbReference type="PROSITE" id="PS50043">
    <property type="entry name" value="HTH_LUXR_2"/>
    <property type="match status" value="1"/>
</dbReference>
<keyword evidence="6" id="KW-1185">Reference proteome</keyword>
<reference evidence="6" key="1">
    <citation type="journal article" date="2019" name="Int. J. Syst. Evol. Microbiol.">
        <title>The Global Catalogue of Microorganisms (GCM) 10K type strain sequencing project: providing services to taxonomists for standard genome sequencing and annotation.</title>
        <authorList>
            <consortium name="The Broad Institute Genomics Platform"/>
            <consortium name="The Broad Institute Genome Sequencing Center for Infectious Disease"/>
            <person name="Wu L."/>
            <person name="Ma J."/>
        </authorList>
    </citation>
    <scope>NUCLEOTIDE SEQUENCE [LARGE SCALE GENOMIC DNA]</scope>
    <source>
        <strain evidence="6">KCTC 12848</strain>
    </source>
</reference>
<evidence type="ECO:0000256" key="1">
    <source>
        <dbReference type="ARBA" id="ARBA00023015"/>
    </source>
</evidence>
<dbReference type="SUPFAM" id="SSF46894">
    <property type="entry name" value="C-terminal effector domain of the bipartite response regulators"/>
    <property type="match status" value="1"/>
</dbReference>
<keyword evidence="1" id="KW-0805">Transcription regulation</keyword>
<organism evidence="5 6">
    <name type="scientific">Saccharothrix xinjiangensis</name>
    <dbReference type="NCBI Taxonomy" id="204798"/>
    <lineage>
        <taxon>Bacteria</taxon>
        <taxon>Bacillati</taxon>
        <taxon>Actinomycetota</taxon>
        <taxon>Actinomycetes</taxon>
        <taxon>Pseudonocardiales</taxon>
        <taxon>Pseudonocardiaceae</taxon>
        <taxon>Saccharothrix</taxon>
    </lineage>
</organism>
<dbReference type="PANTHER" id="PTHR44688:SF16">
    <property type="entry name" value="DNA-BINDING TRANSCRIPTIONAL ACTIVATOR DEVR_DOSR"/>
    <property type="match status" value="1"/>
</dbReference>
<evidence type="ECO:0000256" key="3">
    <source>
        <dbReference type="ARBA" id="ARBA00023163"/>
    </source>
</evidence>
<evidence type="ECO:0000313" key="6">
    <source>
        <dbReference type="Proteomes" id="UP001595833"/>
    </source>
</evidence>
<protein>
    <submittedName>
        <fullName evidence="5">Response regulator transcription factor</fullName>
    </submittedName>
</protein>
<sequence length="212" mass="21905">MSGGPLIIPGDLAALRGVRVAVRAGDPLSLAALIDSLDAVPGLSAAPAGGRARADVLLLAPAGAVAHVGAERLAGLPAVLLANRLSLPDARHLTRAGVVEVLPRSAFAGGRAARAVLRAATRPVVTAHALLDGFHRARREAAAPVEPAAVRLLPREVDVLRLLAEGFTTARIAAELGYAERTIKNTVYEMTNRTGLRNRSHAIAHAIRAGVI</sequence>
<dbReference type="InterPro" id="IPR036388">
    <property type="entry name" value="WH-like_DNA-bd_sf"/>
</dbReference>
<dbReference type="RefSeq" id="WP_344038952.1">
    <property type="nucleotide sequence ID" value="NZ_BAAAKE010000013.1"/>
</dbReference>
<keyword evidence="3" id="KW-0804">Transcription</keyword>
<dbReference type="EMBL" id="JBHSJB010000033">
    <property type="protein sequence ID" value="MFC5058516.1"/>
    <property type="molecule type" value="Genomic_DNA"/>
</dbReference>
<dbReference type="SMART" id="SM00421">
    <property type="entry name" value="HTH_LUXR"/>
    <property type="match status" value="1"/>
</dbReference>
<evidence type="ECO:0000256" key="2">
    <source>
        <dbReference type="ARBA" id="ARBA00023125"/>
    </source>
</evidence>
<dbReference type="Gene3D" id="1.10.10.10">
    <property type="entry name" value="Winged helix-like DNA-binding domain superfamily/Winged helix DNA-binding domain"/>
    <property type="match status" value="1"/>
</dbReference>
<dbReference type="Pfam" id="PF00196">
    <property type="entry name" value="GerE"/>
    <property type="match status" value="1"/>
</dbReference>
<accession>A0ABV9Y7E7</accession>
<dbReference type="Proteomes" id="UP001595833">
    <property type="component" value="Unassembled WGS sequence"/>
</dbReference>
<dbReference type="PANTHER" id="PTHR44688">
    <property type="entry name" value="DNA-BINDING TRANSCRIPTIONAL ACTIVATOR DEVR_DOSR"/>
    <property type="match status" value="1"/>
</dbReference>
<comment type="caution">
    <text evidence="5">The sequence shown here is derived from an EMBL/GenBank/DDBJ whole genome shotgun (WGS) entry which is preliminary data.</text>
</comment>
<keyword evidence="2" id="KW-0238">DNA-binding</keyword>
<dbReference type="PRINTS" id="PR00038">
    <property type="entry name" value="HTHLUXR"/>
</dbReference>
<gene>
    <name evidence="5" type="ORF">ACFPFM_32800</name>
</gene>
<evidence type="ECO:0000313" key="5">
    <source>
        <dbReference type="EMBL" id="MFC5058516.1"/>
    </source>
</evidence>
<name>A0ABV9Y7E7_9PSEU</name>